<keyword evidence="4 7" id="KW-0808">Transferase</keyword>
<feature type="binding site" evidence="7 11">
    <location>
        <position position="387"/>
    </location>
    <ligand>
        <name>[4Fe-4S] cluster</name>
        <dbReference type="ChEBI" id="CHEBI:49883"/>
    </ligand>
</feature>
<evidence type="ECO:0000256" key="10">
    <source>
        <dbReference type="PIRSR" id="PIRSR000485-2"/>
    </source>
</evidence>
<evidence type="ECO:0000256" key="11">
    <source>
        <dbReference type="PIRSR" id="PIRSR000485-3"/>
    </source>
</evidence>
<feature type="binding site" evidence="7 11">
    <location>
        <position position="439"/>
    </location>
    <ligand>
        <name>[4Fe-4S] cluster</name>
        <dbReference type="ChEBI" id="CHEBI:49883"/>
    </ligand>
</feature>
<evidence type="ECO:0000313" key="13">
    <source>
        <dbReference type="EMBL" id="BDU73646.1"/>
    </source>
</evidence>
<dbReference type="AlphaFoldDB" id="A0AA48GIM0"/>
<dbReference type="CDD" id="cd00715">
    <property type="entry name" value="GPATase_N"/>
    <property type="match status" value="1"/>
</dbReference>
<dbReference type="EC" id="2.4.2.14" evidence="7"/>
<dbReference type="InterPro" id="IPR029055">
    <property type="entry name" value="Ntn_hydrolases_N"/>
</dbReference>
<dbReference type="PIRSF" id="PIRSF000485">
    <property type="entry name" value="Amd_phspho_trans"/>
    <property type="match status" value="1"/>
</dbReference>
<evidence type="ECO:0000256" key="1">
    <source>
        <dbReference type="ARBA" id="ARBA00005209"/>
    </source>
</evidence>
<dbReference type="SUPFAM" id="SSF53271">
    <property type="entry name" value="PRTase-like"/>
    <property type="match status" value="1"/>
</dbReference>
<dbReference type="InterPro" id="IPR005854">
    <property type="entry name" value="PurF"/>
</dbReference>
<keyword evidence="5 7" id="KW-0658">Purine biosynthesis</keyword>
<keyword evidence="6 7" id="KW-0315">Glutamine amidotransferase</keyword>
<dbReference type="GO" id="GO:0000287">
    <property type="term" value="F:magnesium ion binding"/>
    <property type="evidence" value="ECO:0007669"/>
    <property type="project" value="UniProtKB-UniRule"/>
</dbReference>
<dbReference type="HAMAP" id="MF_01931">
    <property type="entry name" value="PurF"/>
    <property type="match status" value="1"/>
</dbReference>
<dbReference type="GO" id="GO:0009113">
    <property type="term" value="P:purine nucleobase biosynthetic process"/>
    <property type="evidence" value="ECO:0007669"/>
    <property type="project" value="UniProtKB-UniRule"/>
</dbReference>
<keyword evidence="7 10" id="KW-0460">Magnesium</keyword>
<dbReference type="NCBIfam" id="TIGR01134">
    <property type="entry name" value="purF"/>
    <property type="match status" value="1"/>
</dbReference>
<evidence type="ECO:0000256" key="8">
    <source>
        <dbReference type="PIRNR" id="PIRNR000485"/>
    </source>
</evidence>
<feature type="binding site" evidence="7 10">
    <location>
        <position position="288"/>
    </location>
    <ligand>
        <name>Mg(2+)</name>
        <dbReference type="ChEBI" id="CHEBI:18420"/>
    </ligand>
</feature>
<reference evidence="14" key="1">
    <citation type="journal article" date="2023" name="Int. J. Syst. Evol. Microbiol.">
        <title>Mesoterricola silvestris gen. nov., sp. nov., Mesoterricola sediminis sp. nov., Geothrix oryzae sp. nov., Geothrix edaphica sp. nov., Geothrix rubra sp. nov., and Geothrix limicola sp. nov., six novel members of Acidobacteriota isolated from soils.</title>
        <authorList>
            <person name="Itoh H."/>
            <person name="Sugisawa Y."/>
            <person name="Mise K."/>
            <person name="Xu Z."/>
            <person name="Kuniyasu M."/>
            <person name="Ushijima N."/>
            <person name="Kawano K."/>
            <person name="Kobayashi E."/>
            <person name="Shiratori Y."/>
            <person name="Masuda Y."/>
            <person name="Senoo K."/>
        </authorList>
    </citation>
    <scope>NUCLEOTIDE SEQUENCE [LARGE SCALE GENOMIC DNA]</scope>
    <source>
        <strain evidence="14">W79</strain>
    </source>
</reference>
<comment type="function">
    <text evidence="7">Catalyzes the formation of phosphoribosylamine from phosphoribosylpyrophosphate (PRPP) and glutamine.</text>
</comment>
<comment type="similarity">
    <text evidence="2 7 8">In the C-terminal section; belongs to the purine/pyrimidine phosphoribosyltransferase family.</text>
</comment>
<organism evidence="13 14">
    <name type="scientific">Mesoterricola silvestris</name>
    <dbReference type="NCBI Taxonomy" id="2927979"/>
    <lineage>
        <taxon>Bacteria</taxon>
        <taxon>Pseudomonadati</taxon>
        <taxon>Acidobacteriota</taxon>
        <taxon>Holophagae</taxon>
        <taxon>Holophagales</taxon>
        <taxon>Holophagaceae</taxon>
        <taxon>Mesoterricola</taxon>
    </lineage>
</organism>
<dbReference type="InterPro" id="IPR000836">
    <property type="entry name" value="PRTase_dom"/>
</dbReference>
<comment type="cofactor">
    <cofactor evidence="7 11">
        <name>[4Fe-4S] cluster</name>
        <dbReference type="ChEBI" id="CHEBI:49883"/>
    </cofactor>
    <text evidence="7 11">Binds 1 [4Fe-4S] cluster per subunit.</text>
</comment>
<feature type="binding site" evidence="7 10">
    <location>
        <position position="350"/>
    </location>
    <ligand>
        <name>Mg(2+)</name>
        <dbReference type="ChEBI" id="CHEBI:18420"/>
    </ligand>
</feature>
<name>A0AA48GIM0_9BACT</name>
<dbReference type="InterPro" id="IPR029057">
    <property type="entry name" value="PRTase-like"/>
</dbReference>
<proteinExistence type="inferred from homology"/>
<feature type="active site" description="Nucleophile" evidence="7 9">
    <location>
        <position position="7"/>
    </location>
</feature>
<evidence type="ECO:0000256" key="5">
    <source>
        <dbReference type="ARBA" id="ARBA00022755"/>
    </source>
</evidence>
<gene>
    <name evidence="7 13" type="primary">purF</name>
    <name evidence="13" type="ORF">METEAL_28200</name>
</gene>
<keyword evidence="14" id="KW-1185">Reference proteome</keyword>
<dbReference type="InterPro" id="IPR017932">
    <property type="entry name" value="GATase_2_dom"/>
</dbReference>
<feature type="binding site" evidence="7 11">
    <location>
        <position position="241"/>
    </location>
    <ligand>
        <name>[4Fe-4S] cluster</name>
        <dbReference type="ChEBI" id="CHEBI:49883"/>
    </ligand>
</feature>
<dbReference type="RefSeq" id="WP_316412317.1">
    <property type="nucleotide sequence ID" value="NZ_AP027080.1"/>
</dbReference>
<dbReference type="CDD" id="cd06223">
    <property type="entry name" value="PRTases_typeI"/>
    <property type="match status" value="1"/>
</dbReference>
<evidence type="ECO:0000256" key="6">
    <source>
        <dbReference type="ARBA" id="ARBA00022962"/>
    </source>
</evidence>
<dbReference type="GO" id="GO:0006189">
    <property type="term" value="P:'de novo' IMP biosynthetic process"/>
    <property type="evidence" value="ECO:0007669"/>
    <property type="project" value="UniProtKB-UniRule"/>
</dbReference>
<dbReference type="Pfam" id="PF00156">
    <property type="entry name" value="Pribosyltran"/>
    <property type="match status" value="1"/>
</dbReference>
<comment type="catalytic activity">
    <reaction evidence="7 8">
        <text>5-phospho-beta-D-ribosylamine + L-glutamate + diphosphate = 5-phospho-alpha-D-ribose 1-diphosphate + L-glutamine + H2O</text>
        <dbReference type="Rhea" id="RHEA:14905"/>
        <dbReference type="ChEBI" id="CHEBI:15377"/>
        <dbReference type="ChEBI" id="CHEBI:29985"/>
        <dbReference type="ChEBI" id="CHEBI:33019"/>
        <dbReference type="ChEBI" id="CHEBI:58017"/>
        <dbReference type="ChEBI" id="CHEBI:58359"/>
        <dbReference type="ChEBI" id="CHEBI:58681"/>
        <dbReference type="EC" id="2.4.2.14"/>
    </reaction>
</comment>
<sequence length="459" mass="50168">MAFKDECGVFGIWPELEASRQTYLGLYALQHRGQEAAGICSRDQGRLHLHKGQGYVADVFTEATLDRLPGDGAIGHTRYSTTGGNVASAAHPFLVEGRFGQIALCHNGNLTNTEELRNRLIQEGQVFSSPSDSEVILALINRAKAASVVEAVVEALRQVEGAFSVLIITKDKFMAARDPRGFRPLSMGRLGGATAFSSETCAFDLLGAEYVREVEAGELVVMDRDGLTSLFPRERIQARPCVFEHVYFARPDSFVYGLSVMGTRRDMGRLLARRHGVAADLVVPVPDSGVSAALGYSEESGIPFDFGLIRNHYVGRTFIEPRQSIRSFGVKVKLNPVRELLKGKRVVLVDDSVVRGTTSRKIVSMVRAAGAQEVHMRISSPPTTHPCFYGIDTPDREHLLAATRDLEAIREFIGADTIGYLTLEDLQTSVRDPDGGHFCYACFTGDYPVLPRSAAGRCG</sequence>
<evidence type="ECO:0000256" key="3">
    <source>
        <dbReference type="ARBA" id="ARBA00022676"/>
    </source>
</evidence>
<keyword evidence="7 11" id="KW-0411">Iron-sulfur</keyword>
<dbReference type="GO" id="GO:0004044">
    <property type="term" value="F:amidophosphoribosyltransferase activity"/>
    <property type="evidence" value="ECO:0007669"/>
    <property type="project" value="UniProtKB-UniRule"/>
</dbReference>
<evidence type="ECO:0000259" key="12">
    <source>
        <dbReference type="PROSITE" id="PS51278"/>
    </source>
</evidence>
<evidence type="ECO:0000256" key="9">
    <source>
        <dbReference type="PIRSR" id="PIRSR000485-1"/>
    </source>
</evidence>
<dbReference type="PANTHER" id="PTHR11907">
    <property type="entry name" value="AMIDOPHOSPHORIBOSYLTRANSFERASE"/>
    <property type="match status" value="1"/>
</dbReference>
<comment type="pathway">
    <text evidence="1 7 8">Purine metabolism; IMP biosynthesis via de novo pathway; N(1)-(5-phospho-D-ribosyl)glycinamide from 5-phospho-alpha-D-ribose 1-diphosphate: step 1/2.</text>
</comment>
<feature type="domain" description="Glutamine amidotransferase type-2" evidence="12">
    <location>
        <begin position="7"/>
        <end position="225"/>
    </location>
</feature>
<keyword evidence="7 11" id="KW-0408">Iron</keyword>
<dbReference type="Pfam" id="PF13522">
    <property type="entry name" value="GATase_6"/>
    <property type="match status" value="1"/>
</dbReference>
<dbReference type="Gene3D" id="3.60.20.10">
    <property type="entry name" value="Glutamine Phosphoribosylpyrophosphate, subunit 1, domain 1"/>
    <property type="match status" value="1"/>
</dbReference>
<dbReference type="InterPro" id="IPR035584">
    <property type="entry name" value="PurF_N"/>
</dbReference>
<dbReference type="Gene3D" id="3.40.50.2020">
    <property type="match status" value="1"/>
</dbReference>
<protein>
    <recommendedName>
        <fullName evidence="7">Amidophosphoribosyltransferase</fullName>
        <shortName evidence="7">ATase</shortName>
        <ecNumber evidence="7">2.4.2.14</ecNumber>
    </recommendedName>
    <alternativeName>
        <fullName evidence="7">Glutamine phosphoribosylpyrophosphate amidotransferase</fullName>
        <shortName evidence="7">GPATase</shortName>
    </alternativeName>
</protein>
<dbReference type="KEGG" id="msil:METEAL_28200"/>
<dbReference type="PROSITE" id="PS51278">
    <property type="entry name" value="GATASE_TYPE_2"/>
    <property type="match status" value="1"/>
</dbReference>
<keyword evidence="7" id="KW-0004">4Fe-4S</keyword>
<feature type="binding site" evidence="7 10">
    <location>
        <position position="351"/>
    </location>
    <ligand>
        <name>Mg(2+)</name>
        <dbReference type="ChEBI" id="CHEBI:18420"/>
    </ligand>
</feature>
<dbReference type="EMBL" id="AP027080">
    <property type="protein sequence ID" value="BDU73646.1"/>
    <property type="molecule type" value="Genomic_DNA"/>
</dbReference>
<evidence type="ECO:0000313" key="14">
    <source>
        <dbReference type="Proteomes" id="UP001238179"/>
    </source>
</evidence>
<keyword evidence="3 7" id="KW-0328">Glycosyltransferase</keyword>
<keyword evidence="7 10" id="KW-0479">Metal-binding</keyword>
<accession>A0AA48GIM0</accession>
<evidence type="ECO:0000256" key="4">
    <source>
        <dbReference type="ARBA" id="ARBA00022679"/>
    </source>
</evidence>
<evidence type="ECO:0000256" key="7">
    <source>
        <dbReference type="HAMAP-Rule" id="MF_01931"/>
    </source>
</evidence>
<dbReference type="Proteomes" id="UP001238179">
    <property type="component" value="Chromosome"/>
</dbReference>
<comment type="cofactor">
    <cofactor evidence="7 10">
        <name>Mg(2+)</name>
        <dbReference type="ChEBI" id="CHEBI:18420"/>
    </cofactor>
    <text evidence="7 10">Binds 1 Mg(2+) ion per subunit.</text>
</comment>
<feature type="binding site" evidence="7 11">
    <location>
        <position position="442"/>
    </location>
    <ligand>
        <name>[4Fe-4S] cluster</name>
        <dbReference type="ChEBI" id="CHEBI:49883"/>
    </ligand>
</feature>
<evidence type="ECO:0000256" key="2">
    <source>
        <dbReference type="ARBA" id="ARBA00010138"/>
    </source>
</evidence>
<dbReference type="GO" id="GO:0051539">
    <property type="term" value="F:4 iron, 4 sulfur cluster binding"/>
    <property type="evidence" value="ECO:0007669"/>
    <property type="project" value="UniProtKB-KW"/>
</dbReference>
<dbReference type="SUPFAM" id="SSF56235">
    <property type="entry name" value="N-terminal nucleophile aminohydrolases (Ntn hydrolases)"/>
    <property type="match status" value="1"/>
</dbReference>